<evidence type="ECO:0000313" key="1">
    <source>
        <dbReference type="EMBL" id="MDR6779392.1"/>
    </source>
</evidence>
<reference evidence="1 2" key="1">
    <citation type="submission" date="2023-07" db="EMBL/GenBank/DDBJ databases">
        <title>Sorghum-associated microbial communities from plants grown in Nebraska, USA.</title>
        <authorList>
            <person name="Schachtman D."/>
        </authorList>
    </citation>
    <scope>NUCLEOTIDE SEQUENCE [LARGE SCALE GENOMIC DNA]</scope>
    <source>
        <strain evidence="1 2">BE143</strain>
    </source>
</reference>
<sequence>MNKTLIHMGYGIDSLDYKNIESEKQELMMDIAIELATTLWKSNKLDKFDLISFIDNTVDEFIDALYREFEVNPDVSRTEFIYVWYQDKIHK</sequence>
<keyword evidence="2" id="KW-1185">Reference proteome</keyword>
<dbReference type="RefSeq" id="WP_310168681.1">
    <property type="nucleotide sequence ID" value="NZ_JAVDUG010000004.1"/>
</dbReference>
<dbReference type="EMBL" id="JAVDUG010000004">
    <property type="protein sequence ID" value="MDR6779392.1"/>
    <property type="molecule type" value="Genomic_DNA"/>
</dbReference>
<proteinExistence type="predicted"/>
<protein>
    <submittedName>
        <fullName evidence="1">Uncharacterized protein</fullName>
    </submittedName>
</protein>
<gene>
    <name evidence="1" type="ORF">J2W98_003672</name>
</gene>
<comment type="caution">
    <text evidence="1">The sequence shown here is derived from an EMBL/GenBank/DDBJ whole genome shotgun (WGS) entry which is preliminary data.</text>
</comment>
<name>A0ABU1QID2_9BACL</name>
<accession>A0ABU1QID2</accession>
<evidence type="ECO:0000313" key="2">
    <source>
        <dbReference type="Proteomes" id="UP001266807"/>
    </source>
</evidence>
<organism evidence="1 2">
    <name type="scientific">Paenibacillus peoriae</name>
    <dbReference type="NCBI Taxonomy" id="59893"/>
    <lineage>
        <taxon>Bacteria</taxon>
        <taxon>Bacillati</taxon>
        <taxon>Bacillota</taxon>
        <taxon>Bacilli</taxon>
        <taxon>Bacillales</taxon>
        <taxon>Paenibacillaceae</taxon>
        <taxon>Paenibacillus</taxon>
    </lineage>
</organism>
<dbReference type="Proteomes" id="UP001266807">
    <property type="component" value="Unassembled WGS sequence"/>
</dbReference>